<dbReference type="eggNOG" id="ENOG5033HJC">
    <property type="taxonomic scope" value="Bacteria"/>
</dbReference>
<evidence type="ECO:0000259" key="1">
    <source>
        <dbReference type="Pfam" id="PF09413"/>
    </source>
</evidence>
<evidence type="ECO:0000313" key="3">
    <source>
        <dbReference type="Proteomes" id="UP000000249"/>
    </source>
</evidence>
<reference evidence="2 3" key="1">
    <citation type="submission" date="2007-03" db="EMBL/GenBank/DDBJ databases">
        <authorList>
            <person name="Heidelberg J."/>
        </authorList>
    </citation>
    <scope>NUCLEOTIDE SEQUENCE [LARGE SCALE GENOMIC DNA]</scope>
    <source>
        <strain evidence="3">ATCC 39541 / Classical Ogawa 395 / O395</strain>
    </source>
</reference>
<dbReference type="OrthoDB" id="9814654at2"/>
<dbReference type="PATRIC" id="fig|345073.21.peg.1784"/>
<proteinExistence type="predicted"/>
<dbReference type="EMBL" id="CP000627">
    <property type="protein sequence ID" value="ABQ21478.1"/>
    <property type="molecule type" value="Genomic_DNA"/>
</dbReference>
<evidence type="ECO:0000313" key="2">
    <source>
        <dbReference type="EMBL" id="ABQ21478.1"/>
    </source>
</evidence>
<dbReference type="AlphaFoldDB" id="A0A0H3AJV6"/>
<organism evidence="2 3">
    <name type="scientific">Vibrio cholerae serotype O1 (strain ATCC 39541 / Classical Ogawa 395 / O395)</name>
    <dbReference type="NCBI Taxonomy" id="345073"/>
    <lineage>
        <taxon>Bacteria</taxon>
        <taxon>Pseudomonadati</taxon>
        <taxon>Pseudomonadota</taxon>
        <taxon>Gammaproteobacteria</taxon>
        <taxon>Vibrionales</taxon>
        <taxon>Vibrionaceae</taxon>
        <taxon>Vibrio</taxon>
    </lineage>
</organism>
<dbReference type="KEGG" id="vco:VC0395_A1327"/>
<dbReference type="Proteomes" id="UP000000249">
    <property type="component" value="Chromosome 1"/>
</dbReference>
<name>A0A0H3AJV6_VIBC3</name>
<dbReference type="Pfam" id="PF09413">
    <property type="entry name" value="DUF2007"/>
    <property type="match status" value="1"/>
</dbReference>
<accession>A0A0H3AJV6</accession>
<gene>
    <name evidence="2" type="ordered locus">VC0395_A1327</name>
</gene>
<dbReference type="KEGG" id="vcr:VC395_1841"/>
<feature type="domain" description="DUF2007" evidence="1">
    <location>
        <begin position="2"/>
        <end position="68"/>
    </location>
</feature>
<dbReference type="RefSeq" id="WP_000708710.1">
    <property type="nucleotide sequence ID" value="NC_009457.1"/>
</dbReference>
<dbReference type="SMR" id="A0A0H3AJV6"/>
<sequence>MKIYTATHPLEAHMLMQLLHQQGIACELRGEMLFALRGEIPMDSSSAPSLWLQKPEQQTAAQQIIREFLNPPPAECWQCPECGEHHEGQFSACWQCGFSQTTQ</sequence>
<protein>
    <recommendedName>
        <fullName evidence="1">DUF2007 domain-containing protein</fullName>
    </recommendedName>
</protein>
<dbReference type="InterPro" id="IPR018551">
    <property type="entry name" value="DUF2007"/>
</dbReference>